<organism evidence="5 6">
    <name type="scientific">Meloidogyne enterolobii</name>
    <name type="common">Root-knot nematode worm</name>
    <name type="synonym">Meloidogyne mayaguensis</name>
    <dbReference type="NCBI Taxonomy" id="390850"/>
    <lineage>
        <taxon>Eukaryota</taxon>
        <taxon>Metazoa</taxon>
        <taxon>Ecdysozoa</taxon>
        <taxon>Nematoda</taxon>
        <taxon>Chromadorea</taxon>
        <taxon>Rhabditida</taxon>
        <taxon>Tylenchina</taxon>
        <taxon>Tylenchomorpha</taxon>
        <taxon>Tylenchoidea</taxon>
        <taxon>Meloidogynidae</taxon>
        <taxon>Meloidogyninae</taxon>
        <taxon>Meloidogyne</taxon>
    </lineage>
</organism>
<dbReference type="OrthoDB" id="5908806at2759"/>
<feature type="domain" description="Nematode cuticle collagen N-terminal" evidence="4">
    <location>
        <begin position="6"/>
        <end position="58"/>
    </location>
</feature>
<evidence type="ECO:0000256" key="1">
    <source>
        <dbReference type="ARBA" id="ARBA00022737"/>
    </source>
</evidence>
<dbReference type="AlphaFoldDB" id="A0A6V7XH44"/>
<evidence type="ECO:0000313" key="6">
    <source>
        <dbReference type="Proteomes" id="UP000580250"/>
    </source>
</evidence>
<dbReference type="Pfam" id="PF01484">
    <property type="entry name" value="Col_cuticle_N"/>
    <property type="match status" value="1"/>
</dbReference>
<name>A0A6V7XH44_MELEN</name>
<feature type="compositionally biased region" description="Low complexity" evidence="2">
    <location>
        <begin position="212"/>
        <end position="225"/>
    </location>
</feature>
<protein>
    <recommendedName>
        <fullName evidence="4">Nematode cuticle collagen N-terminal domain-containing protein</fullName>
    </recommendedName>
</protein>
<evidence type="ECO:0000313" key="5">
    <source>
        <dbReference type="EMBL" id="CAD2198551.1"/>
    </source>
</evidence>
<reference evidence="5 6" key="1">
    <citation type="submission" date="2020-08" db="EMBL/GenBank/DDBJ databases">
        <authorList>
            <person name="Koutsovoulos G."/>
            <person name="Danchin GJ E."/>
        </authorList>
    </citation>
    <scope>NUCLEOTIDE SEQUENCE [LARGE SCALE GENOMIC DNA]</scope>
</reference>
<dbReference type="InterPro" id="IPR002486">
    <property type="entry name" value="Col_cuticle_N"/>
</dbReference>
<gene>
    <name evidence="5" type="ORF">MENT_LOCUS51874</name>
</gene>
<feature type="compositionally biased region" description="Pro residues" evidence="2">
    <location>
        <begin position="115"/>
        <end position="124"/>
    </location>
</feature>
<keyword evidence="1" id="KW-0677">Repeat</keyword>
<comment type="caution">
    <text evidence="5">The sequence shown here is derived from an EMBL/GenBank/DDBJ whole genome shotgun (WGS) entry which is preliminary data.</text>
</comment>
<dbReference type="SMART" id="SM01088">
    <property type="entry name" value="Col_cuticle_N"/>
    <property type="match status" value="1"/>
</dbReference>
<dbReference type="EMBL" id="CAJEWN010001575">
    <property type="protein sequence ID" value="CAD2198551.1"/>
    <property type="molecule type" value="Genomic_DNA"/>
</dbReference>
<evidence type="ECO:0000259" key="4">
    <source>
        <dbReference type="SMART" id="SM01088"/>
    </source>
</evidence>
<sequence>MGQSRLFILAASSGSGLLILFSFIAAIFIINDINLLKNEIITGVKDFKIIANKAWDGMNELPSKNLDNNLVHSSFFSPNPREKRQSKAAYVGGSSYNAIPRKQSSINCDGCSPSKCPPGPPGPQGDPGIPGGTRGLDGRPGISGNSQNQGYDSGLKCIQCPSGPQGPSGPSGTVGSPGPPGQQGLPGQFGEDGNPGPPGCLPGQRGQGLPGPKGLTGPPGEQGPQGHPGPPSGVIGQMGPPGMMGPQGIGGIPAPPGIQGPPGFPGTPGRDSSYCPCPPRNQPPLNYANVLNQPGQIPPYKKKLY</sequence>
<feature type="compositionally biased region" description="Pro residues" evidence="2">
    <location>
        <begin position="253"/>
        <end position="265"/>
    </location>
</feature>
<keyword evidence="3" id="KW-1133">Transmembrane helix</keyword>
<evidence type="ECO:0000256" key="2">
    <source>
        <dbReference type="SAM" id="MobiDB-lite"/>
    </source>
</evidence>
<feature type="region of interest" description="Disordered" evidence="2">
    <location>
        <begin position="110"/>
        <end position="280"/>
    </location>
</feature>
<keyword evidence="3" id="KW-0812">Transmembrane</keyword>
<dbReference type="GO" id="GO:0042302">
    <property type="term" value="F:structural constituent of cuticle"/>
    <property type="evidence" value="ECO:0007669"/>
    <property type="project" value="InterPro"/>
</dbReference>
<dbReference type="PANTHER" id="PTHR24637:SF421">
    <property type="entry name" value="CUTICLE COLLAGEN DPY-2"/>
    <property type="match status" value="1"/>
</dbReference>
<dbReference type="PANTHER" id="PTHR24637">
    <property type="entry name" value="COLLAGEN"/>
    <property type="match status" value="1"/>
</dbReference>
<proteinExistence type="predicted"/>
<feature type="transmembrane region" description="Helical" evidence="3">
    <location>
        <begin position="6"/>
        <end position="30"/>
    </location>
</feature>
<evidence type="ECO:0000256" key="3">
    <source>
        <dbReference type="SAM" id="Phobius"/>
    </source>
</evidence>
<accession>A0A6V7XH44</accession>
<dbReference type="Proteomes" id="UP000580250">
    <property type="component" value="Unassembled WGS sequence"/>
</dbReference>
<feature type="compositionally biased region" description="Low complexity" evidence="2">
    <location>
        <begin position="161"/>
        <end position="189"/>
    </location>
</feature>
<keyword evidence="3" id="KW-0472">Membrane</keyword>